<feature type="region of interest" description="Disordered" evidence="7">
    <location>
        <begin position="174"/>
        <end position="211"/>
    </location>
</feature>
<dbReference type="InterPro" id="IPR026319">
    <property type="entry name" value="ZC2HC1A/B-like"/>
</dbReference>
<evidence type="ECO:0000256" key="1">
    <source>
        <dbReference type="ARBA" id="ARBA00010843"/>
    </source>
</evidence>
<dbReference type="OrthoDB" id="10255185at2759"/>
<reference evidence="10 11" key="1">
    <citation type="journal article" date="2013" name="Curr. Biol.">
        <title>The Genome of the Foraminiferan Reticulomyxa filosa.</title>
        <authorList>
            <person name="Glockner G."/>
            <person name="Hulsmann N."/>
            <person name="Schleicher M."/>
            <person name="Noegel A.A."/>
            <person name="Eichinger L."/>
            <person name="Gallinger C."/>
            <person name="Pawlowski J."/>
            <person name="Sierra R."/>
            <person name="Euteneuer U."/>
            <person name="Pillet L."/>
            <person name="Moustafa A."/>
            <person name="Platzer M."/>
            <person name="Groth M."/>
            <person name="Szafranski K."/>
            <person name="Schliwa M."/>
        </authorList>
    </citation>
    <scope>NUCLEOTIDE SEQUENCE [LARGE SCALE GENOMIC DNA]</scope>
</reference>
<proteinExistence type="inferred from homology"/>
<dbReference type="InterPro" id="IPR000315">
    <property type="entry name" value="Znf_B-box"/>
</dbReference>
<keyword evidence="2" id="KW-0479">Metal-binding</keyword>
<feature type="region of interest" description="Disordered" evidence="7">
    <location>
        <begin position="92"/>
        <end position="121"/>
    </location>
</feature>
<dbReference type="PANTHER" id="PTHR13555">
    <property type="entry name" value="C2H2 ZINC FINGER CGI-62-RELATED"/>
    <property type="match status" value="1"/>
</dbReference>
<feature type="domain" description="C2HC/C3H-type" evidence="9">
    <location>
        <begin position="214"/>
        <end position="243"/>
    </location>
</feature>
<keyword evidence="5" id="KW-0862">Zinc</keyword>
<comment type="caution">
    <text evidence="10">The sequence shown here is derived from an EMBL/GenBank/DDBJ whole genome shotgun (WGS) entry which is preliminary data.</text>
</comment>
<accession>X6NMW0</accession>
<feature type="compositionally biased region" description="Polar residues" evidence="7">
    <location>
        <begin position="174"/>
        <end position="202"/>
    </location>
</feature>
<dbReference type="Proteomes" id="UP000023152">
    <property type="component" value="Unassembled WGS sequence"/>
</dbReference>
<gene>
    <name evidence="10" type="ORF">RFI_10107</name>
</gene>
<dbReference type="PANTHER" id="PTHR13555:SF25">
    <property type="entry name" value="ZINC FINGER C2HC DOMAIN-CONTAINING PROTEIN 1A"/>
    <property type="match status" value="1"/>
</dbReference>
<dbReference type="EMBL" id="ASPP01007507">
    <property type="protein sequence ID" value="ETO27029.1"/>
    <property type="molecule type" value="Genomic_DNA"/>
</dbReference>
<evidence type="ECO:0000256" key="3">
    <source>
        <dbReference type="ARBA" id="ARBA00022737"/>
    </source>
</evidence>
<feature type="domain" description="B box-type" evidence="8">
    <location>
        <begin position="126"/>
        <end position="172"/>
    </location>
</feature>
<evidence type="ECO:0000313" key="11">
    <source>
        <dbReference type="Proteomes" id="UP000023152"/>
    </source>
</evidence>
<dbReference type="InterPro" id="IPR049899">
    <property type="entry name" value="Znf_C2HC_C3H"/>
</dbReference>
<keyword evidence="3" id="KW-0677">Repeat</keyword>
<organism evidence="10 11">
    <name type="scientific">Reticulomyxa filosa</name>
    <dbReference type="NCBI Taxonomy" id="46433"/>
    <lineage>
        <taxon>Eukaryota</taxon>
        <taxon>Sar</taxon>
        <taxon>Rhizaria</taxon>
        <taxon>Retaria</taxon>
        <taxon>Foraminifera</taxon>
        <taxon>Monothalamids</taxon>
        <taxon>Reticulomyxidae</taxon>
        <taxon>Reticulomyxa</taxon>
    </lineage>
</organism>
<dbReference type="PROSITE" id="PS50119">
    <property type="entry name" value="ZF_BBOX"/>
    <property type="match status" value="1"/>
</dbReference>
<keyword evidence="4 6" id="KW-0863">Zinc-finger</keyword>
<evidence type="ECO:0000256" key="4">
    <source>
        <dbReference type="ARBA" id="ARBA00022771"/>
    </source>
</evidence>
<evidence type="ECO:0000256" key="6">
    <source>
        <dbReference type="PROSITE-ProRule" id="PRU00024"/>
    </source>
</evidence>
<evidence type="ECO:0000313" key="10">
    <source>
        <dbReference type="EMBL" id="ETO27029.1"/>
    </source>
</evidence>
<dbReference type="Pfam" id="PF00643">
    <property type="entry name" value="zf-B_box"/>
    <property type="match status" value="1"/>
</dbReference>
<dbReference type="Gene3D" id="3.30.160.60">
    <property type="entry name" value="Classic Zinc Finger"/>
    <property type="match status" value="1"/>
</dbReference>
<dbReference type="PROSITE" id="PS52027">
    <property type="entry name" value="ZF_C2HC_C3H"/>
    <property type="match status" value="1"/>
</dbReference>
<keyword evidence="11" id="KW-1185">Reference proteome</keyword>
<evidence type="ECO:0000259" key="9">
    <source>
        <dbReference type="PROSITE" id="PS52027"/>
    </source>
</evidence>
<evidence type="ECO:0000259" key="8">
    <source>
        <dbReference type="PROSITE" id="PS50119"/>
    </source>
</evidence>
<evidence type="ECO:0000256" key="5">
    <source>
        <dbReference type="ARBA" id="ARBA00022833"/>
    </source>
</evidence>
<dbReference type="AlphaFoldDB" id="X6NMW0"/>
<sequence length="471" mass="54064">MPSPSAIICHLCGGKRVFYFLNALILTTIHKGKYFKHSFPIHLKQCEKKWEKTHFPCNKCGQTIANHAWATHMEHCRITSVKKQDTLADTPIESKPIVSTKERGIKDKKTLDSKEDDTTLDNEENLQNANCQECETEQSQWKCLDCQQHLCNNCEITLHRKGARKDHRRVTLTDQQSNINVTASVSSTDNAEHNGNTENDNAGNEEKNESGDDYRVPCKICGRKFHSDRIDKHICICMKLNKKKMRKVWSGSDWRVSGTEFEKFKNRRSQTPEQVKKWRKHGRRWRQEREEFRKLIDIEKEAEISKPTNKLEKKNDITSSRKGANILGDKVTPNLKISGSANVMDARKGIATDKNKITSTFKSKIKSKNNKENVNPNISRSKAIGNEEIAGVRNKNVASENNDNSLTSNSIKASQKYLPKFPKTQNPEKKINNQISYPVTAYKGPISKIEPKVRKNLFAKFCFFACVRRRK</sequence>
<feature type="compositionally biased region" description="Basic and acidic residues" evidence="7">
    <location>
        <begin position="100"/>
        <end position="117"/>
    </location>
</feature>
<protein>
    <submittedName>
        <fullName evidence="10">Uncharacterized protein</fullName>
    </submittedName>
</protein>
<name>X6NMW0_RETFI</name>
<dbReference type="Pfam" id="PF13913">
    <property type="entry name" value="zf-C2HC_2"/>
    <property type="match status" value="1"/>
</dbReference>
<dbReference type="CDD" id="cd19757">
    <property type="entry name" value="Bbox1"/>
    <property type="match status" value="1"/>
</dbReference>
<evidence type="ECO:0000256" key="7">
    <source>
        <dbReference type="SAM" id="MobiDB-lite"/>
    </source>
</evidence>
<evidence type="ECO:0000256" key="2">
    <source>
        <dbReference type="ARBA" id="ARBA00022723"/>
    </source>
</evidence>
<dbReference type="GO" id="GO:0008270">
    <property type="term" value="F:zinc ion binding"/>
    <property type="evidence" value="ECO:0007669"/>
    <property type="project" value="UniProtKB-KW"/>
</dbReference>
<comment type="similarity">
    <text evidence="1">Belongs to the ZC2HC1 family.</text>
</comment>